<dbReference type="RefSeq" id="XP_015035001.1">
    <property type="nucleotide sequence ID" value="XM_015179515.2"/>
</dbReference>
<protein>
    <recommendedName>
        <fullName evidence="5">Vasotab</fullName>
    </recommendedName>
</protein>
<accession>A0A6I8V763</accession>
<reference evidence="2" key="1">
    <citation type="journal article" date="2005" name="Genome Res.">
        <title>Comparative genome sequencing of Drosophila pseudoobscura: chromosomal, gene, and cis-element evolution.</title>
        <authorList>
            <person name="Richards S."/>
            <person name="Liu Y."/>
            <person name="Bettencourt B.R."/>
            <person name="Hradecky P."/>
            <person name="Letovsky S."/>
            <person name="Nielsen R."/>
            <person name="Thornton K."/>
            <person name="Hubisz M.J."/>
            <person name="Chen R."/>
            <person name="Meisel R.P."/>
            <person name="Couronne O."/>
            <person name="Hua S."/>
            <person name="Smith M.A."/>
            <person name="Zhang P."/>
            <person name="Liu J."/>
            <person name="Bussemaker H.J."/>
            <person name="van Batenburg M.F."/>
            <person name="Howells S.L."/>
            <person name="Scherer S.E."/>
            <person name="Sodergren E."/>
            <person name="Matthews B.B."/>
            <person name="Crosby M.A."/>
            <person name="Schroeder A.J."/>
            <person name="Ortiz-Barrientos D."/>
            <person name="Rives C.M."/>
            <person name="Metzker M.L."/>
            <person name="Muzny D.M."/>
            <person name="Scott G."/>
            <person name="Steffen D."/>
            <person name="Wheeler D.A."/>
            <person name="Worley K.C."/>
            <person name="Havlak P."/>
            <person name="Durbin K.J."/>
            <person name="Egan A."/>
            <person name="Gill R."/>
            <person name="Hume J."/>
            <person name="Morgan M.B."/>
            <person name="Miner G."/>
            <person name="Hamilton C."/>
            <person name="Huang Y."/>
            <person name="Waldron L."/>
            <person name="Verduzco D."/>
            <person name="Clerc-Blankenburg K.P."/>
            <person name="Dubchak I."/>
            <person name="Noor M.A."/>
            <person name="Anderson W."/>
            <person name="White K.P."/>
            <person name="Clark A.G."/>
            <person name="Schaeffer S.W."/>
            <person name="Gelbart W."/>
            <person name="Weinstock G.M."/>
            <person name="Gibbs R.A."/>
        </authorList>
    </citation>
    <scope>NUCLEOTIDE SEQUENCE [LARGE SCALE GENOMIC DNA]</scope>
    <source>
        <strain evidence="2">MV2-25</strain>
    </source>
</reference>
<dbReference type="GeneID" id="26534217"/>
<dbReference type="Bgee" id="FBgn0273204">
    <property type="expression patterns" value="Expressed in male reproductive system and 1 other cell type or tissue"/>
</dbReference>
<reference evidence="2" key="4">
    <citation type="submission" date="2015-11" db="EMBL/GenBank/DDBJ databases">
        <authorList>
            <consortium name="FlyBase"/>
        </authorList>
    </citation>
    <scope>NUCLEOTIDE SEQUENCE</scope>
    <source>
        <strain evidence="2">MV2-25</strain>
    </source>
</reference>
<evidence type="ECO:0000256" key="1">
    <source>
        <dbReference type="SAM" id="SignalP"/>
    </source>
</evidence>
<keyword evidence="1" id="KW-0732">Signal</keyword>
<proteinExistence type="predicted"/>
<reference evidence="2" key="3">
    <citation type="journal article" date="2012" name="PLoS ONE">
        <title>Mind the gap: upgrading genomes with Pacific Biosciences RS long-read sequencing technology.</title>
        <authorList>
            <person name="English A.C."/>
            <person name="Richards S."/>
            <person name="Han Y."/>
            <person name="Wang M."/>
            <person name="Vee V."/>
            <person name="Qu J."/>
            <person name="Qin X."/>
            <person name="Muzny D.M."/>
            <person name="Reid J.G."/>
            <person name="Worley K.C."/>
            <person name="Gibbs R.A."/>
        </authorList>
    </citation>
    <scope>NUCLEOTIDE SEQUENCE</scope>
    <source>
        <strain evidence="2">MV2-25</strain>
    </source>
</reference>
<evidence type="ECO:0008006" key="5">
    <source>
        <dbReference type="Google" id="ProtNLM"/>
    </source>
</evidence>
<feature type="signal peptide" evidence="1">
    <location>
        <begin position="1"/>
        <end position="15"/>
    </location>
</feature>
<dbReference type="AlphaFoldDB" id="A0A0R3NXE2"/>
<evidence type="ECO:0000313" key="4">
    <source>
        <dbReference type="RefSeq" id="XP_015035001.1"/>
    </source>
</evidence>
<dbReference type="EMBL" id="CH675987">
    <property type="protein sequence ID" value="KRT05751.1"/>
    <property type="molecule type" value="Genomic_DNA"/>
</dbReference>
<gene>
    <name evidence="2" type="primary">Dpse\GA32797</name>
    <name evidence="4" type="synonym">LOC26534217</name>
    <name evidence="2" type="ORF">Dpse_GA32797</name>
</gene>
<sequence length="96" mass="11001">MKSIIVLLLAPLSLAIKFKGCPYPYCPLSFDGFTCAYDQVCGFQAENECQLRVEICLRELNNRPRFNKMVSGYCVDKSKRRCTPMVTHKITDIDLM</sequence>
<feature type="chain" id="PRO_5044546482" description="Vasotab" evidence="1">
    <location>
        <begin position="16"/>
        <end position="96"/>
    </location>
</feature>
<evidence type="ECO:0000313" key="3">
    <source>
        <dbReference type="Proteomes" id="UP000001819"/>
    </source>
</evidence>
<reference evidence="4" key="5">
    <citation type="submission" date="2025-04" db="UniProtKB">
        <authorList>
            <consortium name="RefSeq"/>
        </authorList>
    </citation>
    <scope>IDENTIFICATION</scope>
    <source>
        <strain evidence="4">MV-25-SWS-2005</strain>
        <tissue evidence="4">Whole body</tissue>
    </source>
</reference>
<dbReference type="Proteomes" id="UP000001819">
    <property type="component" value="Chromosome 4"/>
</dbReference>
<dbReference type="KEGG" id="dpo:26534217"/>
<keyword evidence="3" id="KW-1185">Reference proteome</keyword>
<evidence type="ECO:0000313" key="2">
    <source>
        <dbReference type="EMBL" id="KRT05751.1"/>
    </source>
</evidence>
<organism evidence="2">
    <name type="scientific">Drosophila pseudoobscura pseudoobscura</name>
    <name type="common">Fruit fly</name>
    <dbReference type="NCBI Taxonomy" id="46245"/>
    <lineage>
        <taxon>Eukaryota</taxon>
        <taxon>Metazoa</taxon>
        <taxon>Ecdysozoa</taxon>
        <taxon>Arthropoda</taxon>
        <taxon>Hexapoda</taxon>
        <taxon>Insecta</taxon>
        <taxon>Pterygota</taxon>
        <taxon>Neoptera</taxon>
        <taxon>Endopterygota</taxon>
        <taxon>Diptera</taxon>
        <taxon>Brachycera</taxon>
        <taxon>Muscomorpha</taxon>
        <taxon>Ephydroidea</taxon>
        <taxon>Drosophilidae</taxon>
        <taxon>Drosophila</taxon>
        <taxon>Sophophora</taxon>
    </lineage>
</organism>
<name>A0A0R3NXE2_DROPS</name>
<reference evidence="2" key="2">
    <citation type="journal article" date="2007" name="Nature">
        <title>Evolution of genes and genomes on the Drosophila phylogeny.</title>
        <authorList>
            <consortium name="Drosophila 12 Genomes Consortium"/>
            <person name="Clark A.G."/>
            <person name="Eisen M.B."/>
            <person name="Smith D.R."/>
            <person name="Bergman C.M."/>
            <person name="Oliver B."/>
            <person name="Markow T.A."/>
            <person name="Kaufman T.C."/>
            <person name="Kellis M."/>
            <person name="Gelbart W."/>
            <person name="Iyer V.N."/>
            <person name="Pollard D.A."/>
            <person name="Sackton T.B."/>
            <person name="Larracuente A.M."/>
            <person name="Singh N.D."/>
            <person name="Abad J.P."/>
            <person name="Abt D.N."/>
            <person name="Adryan B."/>
            <person name="Aguade M."/>
            <person name="Akashi H."/>
            <person name="Anderson W.W."/>
            <person name="Aquadro C.F."/>
            <person name="Ardell D.H."/>
            <person name="Arguello R."/>
            <person name="Artieri C.G."/>
            <person name="Barbash D.A."/>
            <person name="Barker D."/>
            <person name="Barsanti P."/>
            <person name="Batterham P."/>
            <person name="Batzoglou S."/>
            <person name="Begun D."/>
            <person name="Bhutkar A."/>
            <person name="Blanco E."/>
            <person name="Bosak S.A."/>
            <person name="Bradley R.K."/>
            <person name="Brand A.D."/>
            <person name="Brent M.R."/>
            <person name="Brooks A.N."/>
            <person name="Brown R.H."/>
            <person name="Butlin R.K."/>
            <person name="Caggese C."/>
            <person name="Calvi B.R."/>
            <person name="Bernardo de Carvalho A."/>
            <person name="Caspi A."/>
            <person name="Castrezana S."/>
            <person name="Celniker S.E."/>
            <person name="Chang J.L."/>
            <person name="Chapple C."/>
            <person name="Chatterji S."/>
            <person name="Chinwalla A."/>
            <person name="Civetta A."/>
            <person name="Clifton S.W."/>
            <person name="Comeron J.M."/>
            <person name="Costello J.C."/>
            <person name="Coyne J.A."/>
            <person name="Daub J."/>
            <person name="David R.G."/>
            <person name="Delcher A.L."/>
            <person name="Delehaunty K."/>
            <person name="Do C.B."/>
            <person name="Ebling H."/>
            <person name="Edwards K."/>
            <person name="Eickbush T."/>
            <person name="Evans J.D."/>
            <person name="Filipski A."/>
            <person name="Findeiss S."/>
            <person name="Freyhult E."/>
            <person name="Fulton L."/>
            <person name="Fulton R."/>
            <person name="Garcia A.C."/>
            <person name="Gardiner A."/>
            <person name="Garfield D.A."/>
            <person name="Garvin B.E."/>
            <person name="Gibson G."/>
            <person name="Gilbert D."/>
            <person name="Gnerre S."/>
            <person name="Godfrey J."/>
            <person name="Good R."/>
            <person name="Gotea V."/>
            <person name="Gravely B."/>
            <person name="Greenberg A.J."/>
            <person name="Griffiths-Jones S."/>
            <person name="Gross S."/>
            <person name="Guigo R."/>
            <person name="Gustafson E.A."/>
            <person name="Haerty W."/>
            <person name="Hahn M.W."/>
            <person name="Halligan D.L."/>
            <person name="Halpern A.L."/>
            <person name="Halter G.M."/>
            <person name="Han M.V."/>
            <person name="Heger A."/>
            <person name="Hillier L."/>
            <person name="Hinrichs A.S."/>
            <person name="Holmes I."/>
            <person name="Hoskins R.A."/>
            <person name="Hubisz M.J."/>
            <person name="Hultmark D."/>
            <person name="Huntley M.A."/>
            <person name="Jaffe D.B."/>
            <person name="Jagadeeshan S."/>
            <person name="Jeck W.R."/>
            <person name="Johnson J."/>
            <person name="Jones C.D."/>
            <person name="Jordan W.C."/>
            <person name="Karpen G.H."/>
            <person name="Kataoka E."/>
            <person name="Keightley P.D."/>
            <person name="Kheradpour P."/>
            <person name="Kirkness E.F."/>
            <person name="Koerich L.B."/>
            <person name="Kristiansen K."/>
            <person name="Kudrna D."/>
            <person name="Kulathinal R.J."/>
            <person name="Kumar S."/>
            <person name="Kwok R."/>
            <person name="Lander E."/>
            <person name="Langley C.H."/>
            <person name="Lapoint R."/>
            <person name="Lazzaro B.P."/>
            <person name="Lee S.J."/>
            <person name="Levesque L."/>
            <person name="Li R."/>
            <person name="Lin C.F."/>
            <person name="Lin M.F."/>
            <person name="Lindblad-Toh K."/>
            <person name="Llopart A."/>
            <person name="Long M."/>
            <person name="Low L."/>
            <person name="Lozovsky E."/>
            <person name="Lu J."/>
            <person name="Luo M."/>
            <person name="Machado C.A."/>
            <person name="Makalowski W."/>
            <person name="Marzo M."/>
            <person name="Matsuda M."/>
            <person name="Matzkin L."/>
            <person name="McAllister B."/>
            <person name="McBride C.S."/>
            <person name="McKernan B."/>
            <person name="McKernan K."/>
            <person name="Mendez-Lago M."/>
            <person name="Minx P."/>
            <person name="Mollenhauer M.U."/>
            <person name="Montooth K."/>
            <person name="Mount S.M."/>
            <person name="Mu X."/>
            <person name="Myers E."/>
            <person name="Negre B."/>
            <person name="Newfeld S."/>
            <person name="Nielsen R."/>
            <person name="Noor M.A."/>
            <person name="O'Grady P."/>
            <person name="Pachter L."/>
            <person name="Papaceit M."/>
            <person name="Parisi M.J."/>
            <person name="Parisi M."/>
            <person name="Parts L."/>
            <person name="Pedersen J.S."/>
            <person name="Pesole G."/>
            <person name="Phillippy A.M."/>
            <person name="Ponting C.P."/>
            <person name="Pop M."/>
            <person name="Porcelli D."/>
            <person name="Powell J.R."/>
            <person name="Prohaska S."/>
            <person name="Pruitt K."/>
            <person name="Puig M."/>
            <person name="Quesneville H."/>
            <person name="Ram K.R."/>
            <person name="Rand D."/>
            <person name="Rasmussen M.D."/>
            <person name="Reed L.K."/>
            <person name="Reenan R."/>
            <person name="Reily A."/>
            <person name="Remington K.A."/>
            <person name="Rieger T.T."/>
            <person name="Ritchie M.G."/>
            <person name="Robin C."/>
            <person name="Rogers Y.H."/>
            <person name="Rohde C."/>
            <person name="Rozas J."/>
            <person name="Rubenfield M.J."/>
            <person name="Ruiz A."/>
            <person name="Russo S."/>
            <person name="Salzberg S.L."/>
            <person name="Sanchez-Gracia A."/>
            <person name="Saranga D.J."/>
            <person name="Sato H."/>
            <person name="Schaeffer S.W."/>
            <person name="Schatz M.C."/>
            <person name="Schlenke T."/>
            <person name="Schwartz R."/>
            <person name="Segarra C."/>
            <person name="Singh R.S."/>
            <person name="Sirot L."/>
            <person name="Sirota M."/>
            <person name="Sisneros N.B."/>
            <person name="Smith C.D."/>
            <person name="Smith T.F."/>
            <person name="Spieth J."/>
            <person name="Stage D.E."/>
            <person name="Stark A."/>
            <person name="Stephan W."/>
            <person name="Strausberg R.L."/>
            <person name="Strempel S."/>
            <person name="Sturgill D."/>
            <person name="Sutton G."/>
            <person name="Sutton G.G."/>
            <person name="Tao W."/>
            <person name="Teichmann S."/>
            <person name="Tobari Y.N."/>
            <person name="Tomimura Y."/>
            <person name="Tsolas J.M."/>
            <person name="Valente V.L."/>
            <person name="Venter E."/>
            <person name="Venter J.C."/>
            <person name="Vicario S."/>
            <person name="Vieira F.G."/>
            <person name="Vilella A.J."/>
            <person name="Villasante A."/>
            <person name="Walenz B."/>
            <person name="Wang J."/>
            <person name="Wasserman M."/>
            <person name="Watts T."/>
            <person name="Wilson D."/>
            <person name="Wilson R.K."/>
            <person name="Wing R.A."/>
            <person name="Wolfner M.F."/>
            <person name="Wong A."/>
            <person name="Wong G.K."/>
            <person name="Wu C.I."/>
            <person name="Wu G."/>
            <person name="Yamamoto D."/>
            <person name="Yang H.P."/>
            <person name="Yang S.P."/>
            <person name="Yorke J.A."/>
            <person name="Yoshida K."/>
            <person name="Zdobnov E."/>
            <person name="Zhang P."/>
            <person name="Zhang Y."/>
            <person name="Zimin A.V."/>
            <person name="Baldwin J."/>
            <person name="Abdouelleil A."/>
            <person name="Abdulkadir J."/>
            <person name="Abebe A."/>
            <person name="Abera B."/>
            <person name="Abreu J."/>
            <person name="Acer S.C."/>
            <person name="Aftuck L."/>
            <person name="Alexander A."/>
            <person name="An P."/>
            <person name="Anderson E."/>
            <person name="Anderson S."/>
            <person name="Arachi H."/>
            <person name="Azer M."/>
            <person name="Bachantsang P."/>
            <person name="Barry A."/>
            <person name="Bayul T."/>
            <person name="Berlin A."/>
            <person name="Bessette D."/>
            <person name="Bloom T."/>
            <person name="Blye J."/>
            <person name="Boguslavskiy L."/>
            <person name="Bonnet C."/>
            <person name="Boukhgalter B."/>
            <person name="Bourzgui I."/>
            <person name="Brown A."/>
            <person name="Cahill P."/>
            <person name="Channer S."/>
            <person name="Cheshatsang Y."/>
            <person name="Chuda L."/>
            <person name="Citroen M."/>
            <person name="Collymore A."/>
            <person name="Cooke P."/>
            <person name="Costello M."/>
            <person name="D'Aco K."/>
            <person name="Daza R."/>
            <person name="De Haan G."/>
            <person name="DeGray S."/>
            <person name="DeMaso C."/>
            <person name="Dhargay N."/>
            <person name="Dooley K."/>
            <person name="Dooley E."/>
            <person name="Doricent M."/>
            <person name="Dorje P."/>
            <person name="Dorjee K."/>
            <person name="Dupes A."/>
            <person name="Elong R."/>
            <person name="Falk J."/>
            <person name="Farina A."/>
            <person name="Faro S."/>
            <person name="Ferguson D."/>
            <person name="Fisher S."/>
            <person name="Foley C.D."/>
            <person name="Franke A."/>
            <person name="Friedrich D."/>
            <person name="Gadbois L."/>
            <person name="Gearin G."/>
            <person name="Gearin C.R."/>
            <person name="Giannoukos G."/>
            <person name="Goode T."/>
            <person name="Graham J."/>
            <person name="Grandbois E."/>
            <person name="Grewal S."/>
            <person name="Gyaltsen K."/>
            <person name="Hafez N."/>
            <person name="Hagos B."/>
            <person name="Hall J."/>
            <person name="Henson C."/>
            <person name="Hollinger A."/>
            <person name="Honan T."/>
            <person name="Huard M.D."/>
            <person name="Hughes L."/>
            <person name="Hurhula B."/>
            <person name="Husby M.E."/>
            <person name="Kamat A."/>
            <person name="Kanga B."/>
            <person name="Kashin S."/>
            <person name="Khazanovich D."/>
            <person name="Kisner P."/>
            <person name="Lance K."/>
            <person name="Lara M."/>
            <person name="Lee W."/>
            <person name="Lennon N."/>
            <person name="Letendre F."/>
            <person name="LeVine R."/>
            <person name="Lipovsky A."/>
            <person name="Liu X."/>
            <person name="Liu J."/>
            <person name="Liu S."/>
            <person name="Lokyitsang T."/>
            <person name="Lokyitsang Y."/>
            <person name="Lubonja R."/>
            <person name="Lui A."/>
            <person name="MacDonald P."/>
            <person name="Magnisalis V."/>
            <person name="Maru K."/>
            <person name="Matthews C."/>
            <person name="McCusker W."/>
            <person name="McDonough S."/>
            <person name="Mehta T."/>
            <person name="Meldrim J."/>
            <person name="Meneus L."/>
            <person name="Mihai O."/>
            <person name="Mihalev A."/>
            <person name="Mihova T."/>
            <person name="Mittelman R."/>
            <person name="Mlenga V."/>
            <person name="Montmayeur A."/>
            <person name="Mulrain L."/>
            <person name="Navidi A."/>
            <person name="Naylor J."/>
            <person name="Negash T."/>
            <person name="Nguyen T."/>
            <person name="Nguyen N."/>
            <person name="Nicol R."/>
            <person name="Norbu C."/>
            <person name="Norbu N."/>
            <person name="Novod N."/>
            <person name="O'Neill B."/>
            <person name="Osman S."/>
            <person name="Markiewicz E."/>
            <person name="Oyono O.L."/>
            <person name="Patti C."/>
            <person name="Phunkhang P."/>
            <person name="Pierre F."/>
            <person name="Priest M."/>
            <person name="Raghuraman S."/>
            <person name="Rege F."/>
            <person name="Reyes R."/>
            <person name="Rise C."/>
            <person name="Rogov P."/>
            <person name="Ross K."/>
            <person name="Ryan E."/>
            <person name="Settipalli S."/>
            <person name="Shea T."/>
            <person name="Sherpa N."/>
            <person name="Shi L."/>
            <person name="Shih D."/>
            <person name="Sparrow T."/>
            <person name="Spaulding J."/>
            <person name="Stalker J."/>
            <person name="Stange-Thomann N."/>
            <person name="Stavropoulos S."/>
            <person name="Stone C."/>
            <person name="Strader C."/>
            <person name="Tesfaye S."/>
            <person name="Thomson T."/>
            <person name="Thoulutsang Y."/>
            <person name="Thoulutsang D."/>
            <person name="Topham K."/>
            <person name="Topping I."/>
            <person name="Tsamla T."/>
            <person name="Vassiliev H."/>
            <person name="Vo A."/>
            <person name="Wangchuk T."/>
            <person name="Wangdi T."/>
            <person name="Weiand M."/>
            <person name="Wilkinson J."/>
            <person name="Wilson A."/>
            <person name="Yadav S."/>
            <person name="Young G."/>
            <person name="Yu Q."/>
            <person name="Zembek L."/>
            <person name="Zhong D."/>
            <person name="Zimmer A."/>
            <person name="Zwirko Z."/>
            <person name="Jaffe D.B."/>
            <person name="Alvarez P."/>
            <person name="Brockman W."/>
            <person name="Butler J."/>
            <person name="Chin C."/>
            <person name="Gnerre S."/>
            <person name="Grabherr M."/>
            <person name="Kleber M."/>
            <person name="Mauceli E."/>
            <person name="MacCallum I."/>
        </authorList>
    </citation>
    <scope>NUCLEOTIDE SEQUENCE [LARGE SCALE GENOMIC DNA]</scope>
    <source>
        <strain evidence="2">MV2-25</strain>
    </source>
</reference>
<accession>A0A0R3NXE2</accession>